<dbReference type="PANTHER" id="PTHR34360">
    <property type="entry name" value="OS08G0519400 PROTEIN"/>
    <property type="match status" value="1"/>
</dbReference>
<evidence type="ECO:0000256" key="1">
    <source>
        <dbReference type="SAM" id="Coils"/>
    </source>
</evidence>
<dbReference type="EMBL" id="JANQDX010000004">
    <property type="protein sequence ID" value="KAL0925345.1"/>
    <property type="molecule type" value="Genomic_DNA"/>
</dbReference>
<accession>A0ABD0VJX8</accession>
<gene>
    <name evidence="3" type="ORF">M5K25_003666</name>
</gene>
<feature type="coiled-coil region" evidence="1">
    <location>
        <begin position="84"/>
        <end position="132"/>
    </location>
</feature>
<name>A0ABD0VJX8_DENTH</name>
<evidence type="ECO:0000313" key="3">
    <source>
        <dbReference type="EMBL" id="KAL0925345.1"/>
    </source>
</evidence>
<feature type="transmembrane region" description="Helical" evidence="2">
    <location>
        <begin position="20"/>
        <end position="38"/>
    </location>
</feature>
<dbReference type="AlphaFoldDB" id="A0ABD0VJX8"/>
<dbReference type="Proteomes" id="UP001552299">
    <property type="component" value="Unassembled WGS sequence"/>
</dbReference>
<reference evidence="3 4" key="1">
    <citation type="journal article" date="2024" name="Plant Biotechnol. J.">
        <title>Dendrobium thyrsiflorum genome and its molecular insights into genes involved in important horticultural traits.</title>
        <authorList>
            <person name="Chen B."/>
            <person name="Wang J.Y."/>
            <person name="Zheng P.J."/>
            <person name="Li K.L."/>
            <person name="Liang Y.M."/>
            <person name="Chen X.F."/>
            <person name="Zhang C."/>
            <person name="Zhao X."/>
            <person name="He X."/>
            <person name="Zhang G.Q."/>
            <person name="Liu Z.J."/>
            <person name="Xu Q."/>
        </authorList>
    </citation>
    <scope>NUCLEOTIDE SEQUENCE [LARGE SCALE GENOMIC DNA]</scope>
    <source>
        <strain evidence="3">GZMU011</strain>
    </source>
</reference>
<protein>
    <submittedName>
        <fullName evidence="3">Uncharacterized protein</fullName>
    </submittedName>
</protein>
<evidence type="ECO:0000313" key="4">
    <source>
        <dbReference type="Proteomes" id="UP001552299"/>
    </source>
</evidence>
<comment type="caution">
    <text evidence="3">The sequence shown here is derived from an EMBL/GenBank/DDBJ whole genome shotgun (WGS) entry which is preliminary data.</text>
</comment>
<keyword evidence="2" id="KW-0812">Transmembrane</keyword>
<proteinExistence type="predicted"/>
<keyword evidence="4" id="KW-1185">Reference proteome</keyword>
<feature type="transmembrane region" description="Helical" evidence="2">
    <location>
        <begin position="50"/>
        <end position="69"/>
    </location>
</feature>
<organism evidence="3 4">
    <name type="scientific">Dendrobium thyrsiflorum</name>
    <name type="common">Pinecone-like raceme dendrobium</name>
    <name type="synonym">Orchid</name>
    <dbReference type="NCBI Taxonomy" id="117978"/>
    <lineage>
        <taxon>Eukaryota</taxon>
        <taxon>Viridiplantae</taxon>
        <taxon>Streptophyta</taxon>
        <taxon>Embryophyta</taxon>
        <taxon>Tracheophyta</taxon>
        <taxon>Spermatophyta</taxon>
        <taxon>Magnoliopsida</taxon>
        <taxon>Liliopsida</taxon>
        <taxon>Asparagales</taxon>
        <taxon>Orchidaceae</taxon>
        <taxon>Epidendroideae</taxon>
        <taxon>Malaxideae</taxon>
        <taxon>Dendrobiinae</taxon>
        <taxon>Dendrobium</taxon>
    </lineage>
</organism>
<keyword evidence="2" id="KW-0472">Membrane</keyword>
<evidence type="ECO:0000256" key="2">
    <source>
        <dbReference type="SAM" id="Phobius"/>
    </source>
</evidence>
<feature type="transmembrane region" description="Helical" evidence="2">
    <location>
        <begin position="318"/>
        <end position="342"/>
    </location>
</feature>
<dbReference type="PANTHER" id="PTHR34360:SF2">
    <property type="entry name" value="MYOSIN HEAVY CHAIN-LIKE PROTEIN"/>
    <property type="match status" value="1"/>
</dbReference>
<sequence length="343" mass="39143">MWRLSEHGEMALPSSIDQSLILLGVFLLPLNLLSFIYGSVRRTDGRQARYFRPAIISALLISLSTILALSELDPYPSKQSISELNEMKAQVTKLELLLEEKNMLLNSRILEIEQSKKLIEEMDGKIEFLQKTLNDVQVSYGGTSVFDEKIKVMYDEVQQLWDESRRNNFNIHVSESKTWEAEKKVEEVASKVEQMQNIINEQWIQIQQLEQSLQMTKVMTSRVNNKVQSDGYKKKKSNGCLMSKLRRSMAKHSHSKPVGLPDSFFLGGSISRSSLLEASNQFKGIISAARKKHHELQCTVKQAMKMNDYTAPLAHSELVFFVASTILIFPLMMAWVLCSSFVD</sequence>
<keyword evidence="2" id="KW-1133">Transmembrane helix</keyword>
<keyword evidence="1" id="KW-0175">Coiled coil</keyword>